<dbReference type="InterPro" id="IPR004711">
    <property type="entry name" value="Benzoate_Transporter"/>
</dbReference>
<accession>A0A0K3AAS0</accession>
<evidence type="ECO:0000313" key="3">
    <source>
        <dbReference type="Proteomes" id="UP000045978"/>
    </source>
</evidence>
<feature type="transmembrane region" description="Helical" evidence="1">
    <location>
        <begin position="72"/>
        <end position="94"/>
    </location>
</feature>
<feature type="transmembrane region" description="Helical" evidence="1">
    <location>
        <begin position="6"/>
        <end position="24"/>
    </location>
</feature>
<dbReference type="Pfam" id="PF03594">
    <property type="entry name" value="BenE"/>
    <property type="match status" value="1"/>
</dbReference>
<gene>
    <name evidence="2" type="ORF">XTPLMG730_3543</name>
</gene>
<protein>
    <submittedName>
        <fullName evidence="2">Putative membrane protein</fullName>
    </submittedName>
</protein>
<keyword evidence="1" id="KW-0812">Transmembrane</keyword>
<keyword evidence="1" id="KW-1133">Transmembrane helix</keyword>
<dbReference type="EMBL" id="CXOJ01000099">
    <property type="protein sequence ID" value="CTP92585.1"/>
    <property type="molecule type" value="Genomic_DNA"/>
</dbReference>
<dbReference type="PANTHER" id="PTHR30199">
    <property type="entry name" value="MFS FAMILY TRANSPORTER, PREDICTED SUBSTRATE BENZOATE"/>
    <property type="match status" value="1"/>
</dbReference>
<evidence type="ECO:0000313" key="2">
    <source>
        <dbReference type="EMBL" id="CTP92585.1"/>
    </source>
</evidence>
<evidence type="ECO:0000256" key="1">
    <source>
        <dbReference type="SAM" id="Phobius"/>
    </source>
</evidence>
<sequence length="98" mass="10121">MASVFAGLFYLLIGLFGATVAALFAAFPKELVMAIAGIALFGTIGNSLAMALKDEGEREPALITFLVTASGLSLFGIGAAVWGLLAGAATSLLWRRTR</sequence>
<dbReference type="PANTHER" id="PTHR30199:SF0">
    <property type="entry name" value="INNER MEMBRANE PROTEIN YDCO"/>
    <property type="match status" value="1"/>
</dbReference>
<feature type="transmembrane region" description="Helical" evidence="1">
    <location>
        <begin position="31"/>
        <end position="52"/>
    </location>
</feature>
<keyword evidence="1" id="KW-0472">Membrane</keyword>
<dbReference type="AlphaFoldDB" id="A0A0K3AAS0"/>
<dbReference type="Proteomes" id="UP000045978">
    <property type="component" value="Unassembled WGS sequence"/>
</dbReference>
<proteinExistence type="predicted"/>
<organism evidence="2 3">
    <name type="scientific">Xanthomonas graminis pv. phlei</name>
    <dbReference type="NCBI Taxonomy" id="487906"/>
    <lineage>
        <taxon>Bacteria</taxon>
        <taxon>Pseudomonadati</taxon>
        <taxon>Pseudomonadota</taxon>
        <taxon>Gammaproteobacteria</taxon>
        <taxon>Lysobacterales</taxon>
        <taxon>Lysobacteraceae</taxon>
        <taxon>Xanthomonas</taxon>
        <taxon>Xanthomonas translucens group</taxon>
        <taxon>Xanthomonas graminis</taxon>
    </lineage>
</organism>
<dbReference type="GO" id="GO:0042925">
    <property type="term" value="F:benzoate transmembrane transporter activity"/>
    <property type="evidence" value="ECO:0007669"/>
    <property type="project" value="InterPro"/>
</dbReference>
<name>A0A0K3AAS0_9XANT</name>
<dbReference type="GO" id="GO:0005886">
    <property type="term" value="C:plasma membrane"/>
    <property type="evidence" value="ECO:0007669"/>
    <property type="project" value="TreeGrafter"/>
</dbReference>
<reference evidence="2 3" key="1">
    <citation type="submission" date="2015-07" db="EMBL/GenBank/DDBJ databases">
        <authorList>
            <person name="Noorani M."/>
        </authorList>
    </citation>
    <scope>NUCLEOTIDE SEQUENCE [LARGE SCALE GENOMIC DNA]</scope>
    <source>
        <strain evidence="2">LMG730</strain>
    </source>
</reference>